<name>A0A1J0W127_9NOCA</name>
<evidence type="ECO:0000313" key="3">
    <source>
        <dbReference type="Proteomes" id="UP000183810"/>
    </source>
</evidence>
<keyword evidence="2" id="KW-0645">Protease</keyword>
<gene>
    <name evidence="2" type="ORF">BOX37_02695</name>
</gene>
<keyword evidence="3" id="KW-1185">Reference proteome</keyword>
<dbReference type="GO" id="GO:0004175">
    <property type="term" value="F:endopeptidase activity"/>
    <property type="evidence" value="ECO:0007669"/>
    <property type="project" value="UniProtKB-ARBA"/>
</dbReference>
<accession>A0A1J0W127</accession>
<dbReference type="OrthoDB" id="4555276at2"/>
<dbReference type="KEGG" id="nsl:BOX37_02695"/>
<protein>
    <submittedName>
        <fullName evidence="2">CAAX protease family protein</fullName>
    </submittedName>
</protein>
<feature type="domain" description="CAAX prenyl protease 2/Lysostaphin resistance protein A-like" evidence="1">
    <location>
        <begin position="97"/>
        <end position="189"/>
    </location>
</feature>
<dbReference type="EMBL" id="CP018082">
    <property type="protein sequence ID" value="APE37974.1"/>
    <property type="molecule type" value="Genomic_DNA"/>
</dbReference>
<dbReference type="AlphaFoldDB" id="A0A1J0W127"/>
<organism evidence="2 3">
    <name type="scientific">Nocardia mangyaensis</name>
    <dbReference type="NCBI Taxonomy" id="2213200"/>
    <lineage>
        <taxon>Bacteria</taxon>
        <taxon>Bacillati</taxon>
        <taxon>Actinomycetota</taxon>
        <taxon>Actinomycetes</taxon>
        <taxon>Mycobacteriales</taxon>
        <taxon>Nocardiaceae</taxon>
        <taxon>Nocardia</taxon>
    </lineage>
</organism>
<evidence type="ECO:0000259" key="1">
    <source>
        <dbReference type="Pfam" id="PF02517"/>
    </source>
</evidence>
<dbReference type="Pfam" id="PF02517">
    <property type="entry name" value="Rce1-like"/>
    <property type="match status" value="1"/>
</dbReference>
<evidence type="ECO:0000313" key="2">
    <source>
        <dbReference type="EMBL" id="APE37974.1"/>
    </source>
</evidence>
<dbReference type="GO" id="GO:0006508">
    <property type="term" value="P:proteolysis"/>
    <property type="evidence" value="ECO:0007669"/>
    <property type="project" value="UniProtKB-KW"/>
</dbReference>
<keyword evidence="2" id="KW-0378">Hydrolase</keyword>
<reference evidence="2" key="1">
    <citation type="submission" date="2016-11" db="EMBL/GenBank/DDBJ databases">
        <authorList>
            <person name="Jaros S."/>
            <person name="Januszkiewicz K."/>
            <person name="Wedrychowicz H."/>
        </authorList>
    </citation>
    <scope>NUCLEOTIDE SEQUENCE [LARGE SCALE GENOMIC DNA]</scope>
    <source>
        <strain evidence="2">Y48</strain>
    </source>
</reference>
<dbReference type="InterPro" id="IPR003675">
    <property type="entry name" value="Rce1/LyrA-like_dom"/>
</dbReference>
<dbReference type="GO" id="GO:0080120">
    <property type="term" value="P:CAAX-box protein maturation"/>
    <property type="evidence" value="ECO:0007669"/>
    <property type="project" value="UniProtKB-ARBA"/>
</dbReference>
<sequence>MGTAAALGLPLLWSNRVLPALELSLRGRTAANVLFAAGYTSVFRGRPNWFSASGFRWGIGSSSVVLAGYVVALSIPALRRFPLEIAERVPETSTLEWIALHIPVGTVLAEEAVFRGTLDPLLDDSLGSSAPVIGALDFGLWHIQPARAAGDPVAVTVLATAVAGLIFGELRRRSGSATAPALLHLAINAGGALAPVAARWIDLRR</sequence>
<dbReference type="Proteomes" id="UP000183810">
    <property type="component" value="Chromosome"/>
</dbReference>
<proteinExistence type="predicted"/>